<evidence type="ECO:0000313" key="2">
    <source>
        <dbReference type="Proteomes" id="UP000249746"/>
    </source>
</evidence>
<dbReference type="OrthoDB" id="5329165at2"/>
<dbReference type="Gene3D" id="3.40.50.2000">
    <property type="entry name" value="Glycogen Phosphorylase B"/>
    <property type="match status" value="1"/>
</dbReference>
<dbReference type="EMBL" id="NBIU01000006">
    <property type="protein sequence ID" value="PZT48541.1"/>
    <property type="molecule type" value="Genomic_DNA"/>
</dbReference>
<dbReference type="SUPFAM" id="SSF53756">
    <property type="entry name" value="UDP-Glycosyltransferase/glycogen phosphorylase"/>
    <property type="match status" value="1"/>
</dbReference>
<keyword evidence="2" id="KW-1185">Reference proteome</keyword>
<dbReference type="Proteomes" id="UP000249746">
    <property type="component" value="Unassembled WGS sequence"/>
</dbReference>
<dbReference type="AlphaFoldDB" id="A0A2W6MXA4"/>
<evidence type="ECO:0000313" key="1">
    <source>
        <dbReference type="EMBL" id="PZT48541.1"/>
    </source>
</evidence>
<comment type="caution">
    <text evidence="1">The sequence shown here is derived from an EMBL/GenBank/DDBJ whole genome shotgun (WGS) entry which is preliminary data.</text>
</comment>
<protein>
    <submittedName>
        <fullName evidence="1">Uncharacterized protein</fullName>
    </submittedName>
</protein>
<organism evidence="1 2">
    <name type="scientific">Helicobacter valdiviensis</name>
    <dbReference type="NCBI Taxonomy" id="1458358"/>
    <lineage>
        <taxon>Bacteria</taxon>
        <taxon>Pseudomonadati</taxon>
        <taxon>Campylobacterota</taxon>
        <taxon>Epsilonproteobacteria</taxon>
        <taxon>Campylobacterales</taxon>
        <taxon>Helicobacteraceae</taxon>
        <taxon>Helicobacter</taxon>
    </lineage>
</organism>
<reference evidence="1 2" key="1">
    <citation type="submission" date="2017-03" db="EMBL/GenBank/DDBJ databases">
        <title>Genomic and clinical evidence uncovers the enterohepatic species Helicobacter valdiviensis as a potential human intestinal pathogen.</title>
        <authorList>
            <person name="Fresia P."/>
            <person name="Jara R."/>
            <person name="Sierra R."/>
            <person name="Ferres I."/>
            <person name="Greif G."/>
            <person name="Iraola G."/>
            <person name="Collado L."/>
        </authorList>
    </citation>
    <scope>NUCLEOTIDE SEQUENCE [LARGE SCALE GENOMIC DNA]</scope>
    <source>
        <strain evidence="1 2">WBE14</strain>
    </source>
</reference>
<name>A0A2W6MXA4_9HELI</name>
<accession>A0A2W6MXA4</accession>
<proteinExistence type="predicted"/>
<gene>
    <name evidence="1" type="ORF">B6S12_03460</name>
</gene>
<sequence>MQNIEFIDLFFNKIEAKNYQKIIGINPFGSSMDYTFKLEDWIKLAKNLANAFPKYLFIFTNFQSNPIQLEEFVAPNLCTFINNEDLLNLVEITGRFDLLLSMNTGNIHIADNLQIPTISLNKKKERINCVGGSYGGEFIPIILPKNWKENYSKYYEEFYAKALSYIEKLENKESL</sequence>